<sequence length="104" mass="11205">MTGRSLRHTAQPAALDGRAGLLVLPDVPDDAPDLVREGVARRRITASTGRCPCGAALVIPNRAARRAAARSGRDVTHVRVEHEPGCPATEDVLRPALRQWRAEQ</sequence>
<protein>
    <submittedName>
        <fullName evidence="1">Uncharacterized protein</fullName>
    </submittedName>
</protein>
<name>A0A7Y9AS32_9ACTN</name>
<evidence type="ECO:0000313" key="1">
    <source>
        <dbReference type="EMBL" id="NYD20943.1"/>
    </source>
</evidence>
<evidence type="ECO:0000313" key="2">
    <source>
        <dbReference type="Proteomes" id="UP000521922"/>
    </source>
</evidence>
<dbReference type="EMBL" id="JACCBB010000001">
    <property type="protein sequence ID" value="NYD20943.1"/>
    <property type="molecule type" value="Genomic_DNA"/>
</dbReference>
<dbReference type="AlphaFoldDB" id="A0A7Y9AS32"/>
<proteinExistence type="predicted"/>
<dbReference type="Proteomes" id="UP000521922">
    <property type="component" value="Unassembled WGS sequence"/>
</dbReference>
<keyword evidence="2" id="KW-1185">Reference proteome</keyword>
<gene>
    <name evidence="1" type="ORF">BJ968_000483</name>
</gene>
<reference evidence="1 2" key="1">
    <citation type="submission" date="2020-07" db="EMBL/GenBank/DDBJ databases">
        <title>Sequencing the genomes of 1000 actinobacteria strains.</title>
        <authorList>
            <person name="Klenk H.-P."/>
        </authorList>
    </citation>
    <scope>NUCLEOTIDE SEQUENCE [LARGE SCALE GENOMIC DNA]</scope>
    <source>
        <strain evidence="1 2">DSM 7487</strain>
    </source>
</reference>
<organism evidence="1 2">
    <name type="scientific">Kineococcus aurantiacus</name>
    <dbReference type="NCBI Taxonomy" id="37633"/>
    <lineage>
        <taxon>Bacteria</taxon>
        <taxon>Bacillati</taxon>
        <taxon>Actinomycetota</taxon>
        <taxon>Actinomycetes</taxon>
        <taxon>Kineosporiales</taxon>
        <taxon>Kineosporiaceae</taxon>
        <taxon>Kineococcus</taxon>
    </lineage>
</organism>
<accession>A0A7Y9AS32</accession>
<comment type="caution">
    <text evidence="1">The sequence shown here is derived from an EMBL/GenBank/DDBJ whole genome shotgun (WGS) entry which is preliminary data.</text>
</comment>
<dbReference type="RefSeq" id="WP_179748903.1">
    <property type="nucleotide sequence ID" value="NZ_BAAAGN010000002.1"/>
</dbReference>